<accession>A0A9W9JK94</accession>
<organism evidence="1 2">
    <name type="scientific">Penicillium cf. viridicatum</name>
    <dbReference type="NCBI Taxonomy" id="2972119"/>
    <lineage>
        <taxon>Eukaryota</taxon>
        <taxon>Fungi</taxon>
        <taxon>Dikarya</taxon>
        <taxon>Ascomycota</taxon>
        <taxon>Pezizomycotina</taxon>
        <taxon>Eurotiomycetes</taxon>
        <taxon>Eurotiomycetidae</taxon>
        <taxon>Eurotiales</taxon>
        <taxon>Aspergillaceae</taxon>
        <taxon>Penicillium</taxon>
    </lineage>
</organism>
<dbReference type="Proteomes" id="UP001150942">
    <property type="component" value="Unassembled WGS sequence"/>
</dbReference>
<evidence type="ECO:0000313" key="1">
    <source>
        <dbReference type="EMBL" id="KAJ5197601.1"/>
    </source>
</evidence>
<name>A0A9W9JK94_9EURO</name>
<gene>
    <name evidence="1" type="ORF">N7449_008080</name>
</gene>
<dbReference type="AlphaFoldDB" id="A0A9W9JK94"/>
<keyword evidence="2" id="KW-1185">Reference proteome</keyword>
<reference evidence="1" key="1">
    <citation type="submission" date="2022-11" db="EMBL/GenBank/DDBJ databases">
        <authorList>
            <person name="Petersen C."/>
        </authorList>
    </citation>
    <scope>NUCLEOTIDE SEQUENCE</scope>
    <source>
        <strain evidence="1">IBT 20477</strain>
    </source>
</reference>
<sequence length="138" mass="14935">MKGTQPPGNSRDSEVELVDMARIGDILRTSQAIWSRQSADSREARKAVVAISYVLDGSRASSEPHTSEEALPSAVPATAVSYFPGYSDFTSNYDLPGMDLGSTSTMEGMTWPIFTANLNDNVEQWLGGNGSQHMDMTL</sequence>
<comment type="caution">
    <text evidence="1">The sequence shown here is derived from an EMBL/GenBank/DDBJ whole genome shotgun (WGS) entry which is preliminary data.</text>
</comment>
<reference evidence="1" key="2">
    <citation type="journal article" date="2023" name="IMA Fungus">
        <title>Comparative genomic study of the Penicillium genus elucidates a diverse pangenome and 15 lateral gene transfer events.</title>
        <authorList>
            <person name="Petersen C."/>
            <person name="Sorensen T."/>
            <person name="Nielsen M.R."/>
            <person name="Sondergaard T.E."/>
            <person name="Sorensen J.L."/>
            <person name="Fitzpatrick D.A."/>
            <person name="Frisvad J.C."/>
            <person name="Nielsen K.L."/>
        </authorList>
    </citation>
    <scope>NUCLEOTIDE SEQUENCE</scope>
    <source>
        <strain evidence="1">IBT 20477</strain>
    </source>
</reference>
<dbReference type="EMBL" id="JAPQKQ010000005">
    <property type="protein sequence ID" value="KAJ5197601.1"/>
    <property type="molecule type" value="Genomic_DNA"/>
</dbReference>
<protein>
    <submittedName>
        <fullName evidence="1">Uncharacterized protein</fullName>
    </submittedName>
</protein>
<proteinExistence type="predicted"/>
<dbReference type="OrthoDB" id="4934715at2759"/>
<evidence type="ECO:0000313" key="2">
    <source>
        <dbReference type="Proteomes" id="UP001150942"/>
    </source>
</evidence>